<evidence type="ECO:0000313" key="3">
    <source>
        <dbReference type="Proteomes" id="UP000593737"/>
    </source>
</evidence>
<dbReference type="EMBL" id="CP047423">
    <property type="protein sequence ID" value="QPD04741.1"/>
    <property type="molecule type" value="Genomic_DNA"/>
</dbReference>
<dbReference type="Proteomes" id="UP000593737">
    <property type="component" value="Chromosome"/>
</dbReference>
<evidence type="ECO:0000313" key="2">
    <source>
        <dbReference type="EMBL" id="QPD04741.1"/>
    </source>
</evidence>
<organism evidence="2 3">
    <name type="scientific">Candidatus Nitrospira kreftii</name>
    <dbReference type="NCBI Taxonomy" id="2652173"/>
    <lineage>
        <taxon>Bacteria</taxon>
        <taxon>Pseudomonadati</taxon>
        <taxon>Nitrospirota</taxon>
        <taxon>Nitrospiria</taxon>
        <taxon>Nitrospirales</taxon>
        <taxon>Nitrospiraceae</taxon>
        <taxon>Nitrospira</taxon>
    </lineage>
</organism>
<protein>
    <submittedName>
        <fullName evidence="2">Uncharacterized protein</fullName>
    </submittedName>
</protein>
<feature type="coiled-coil region" evidence="1">
    <location>
        <begin position="49"/>
        <end position="83"/>
    </location>
</feature>
<gene>
    <name evidence="2" type="ORF">Nkreftii_002515</name>
</gene>
<dbReference type="KEGG" id="nkf:Nkreftii_002515"/>
<evidence type="ECO:0000256" key="1">
    <source>
        <dbReference type="SAM" id="Coils"/>
    </source>
</evidence>
<name>A0A7S8IZY4_9BACT</name>
<dbReference type="PROSITE" id="PS51257">
    <property type="entry name" value="PROKAR_LIPOPROTEIN"/>
    <property type="match status" value="1"/>
</dbReference>
<reference evidence="2 3" key="1">
    <citation type="journal article" date="2020" name="ISME J.">
        <title>Enrichment and physiological characterization of a novel comammox Nitrospira indicates ammonium inhibition of complete nitrification.</title>
        <authorList>
            <person name="Sakoula D."/>
            <person name="Koch H."/>
            <person name="Frank J."/>
            <person name="Jetten M.S.M."/>
            <person name="van Kessel M.A.H.J."/>
            <person name="Lucker S."/>
        </authorList>
    </citation>
    <scope>NUCLEOTIDE SEQUENCE [LARGE SCALE GENOMIC DNA]</scope>
    <source>
        <strain evidence="2">Comreactor17</strain>
    </source>
</reference>
<accession>A0A7S8IZY4</accession>
<keyword evidence="1" id="KW-0175">Coiled coil</keyword>
<proteinExistence type="predicted"/>
<sequence length="97" mass="10859">MNLRFWDRMNGGALSSVVTISVVLQACAVVPPPPVEHKPTPVVDQSAKARDLRKQIRERDKRIEELEAQLEALKLIDQDSKNQKPLLRSPAALPPLE</sequence>
<dbReference type="AlphaFoldDB" id="A0A7S8IZY4"/>